<dbReference type="Pfam" id="PF02130">
    <property type="entry name" value="YbeY"/>
    <property type="match status" value="1"/>
</dbReference>
<evidence type="ECO:0000256" key="2">
    <source>
        <dbReference type="ARBA" id="ARBA00022722"/>
    </source>
</evidence>
<evidence type="ECO:0000256" key="1">
    <source>
        <dbReference type="ARBA" id="ARBA00010875"/>
    </source>
</evidence>
<evidence type="ECO:0000256" key="3">
    <source>
        <dbReference type="ARBA" id="ARBA00022723"/>
    </source>
</evidence>
<feature type="binding site" evidence="7">
    <location>
        <position position="137"/>
    </location>
    <ligand>
        <name>Zn(2+)</name>
        <dbReference type="ChEBI" id="CHEBI:29105"/>
        <note>catalytic</note>
    </ligand>
</feature>
<dbReference type="PANTHER" id="PTHR46986">
    <property type="entry name" value="ENDORIBONUCLEASE YBEY, CHLOROPLASTIC"/>
    <property type="match status" value="1"/>
</dbReference>
<dbReference type="GO" id="GO:0006364">
    <property type="term" value="P:rRNA processing"/>
    <property type="evidence" value="ECO:0007669"/>
    <property type="project" value="UniProtKB-UniRule"/>
</dbReference>
<evidence type="ECO:0000256" key="7">
    <source>
        <dbReference type="HAMAP-Rule" id="MF_00009"/>
    </source>
</evidence>
<keyword evidence="4 7" id="KW-0255">Endonuclease</keyword>
<keyword evidence="2 7" id="KW-0540">Nuclease</keyword>
<dbReference type="NCBIfam" id="TIGR00043">
    <property type="entry name" value="rRNA maturation RNase YbeY"/>
    <property type="match status" value="1"/>
</dbReference>
<organism evidence="8 9">
    <name type="scientific">Pseudooceanicola lipolyticus</name>
    <dbReference type="NCBI Taxonomy" id="2029104"/>
    <lineage>
        <taxon>Bacteria</taxon>
        <taxon>Pseudomonadati</taxon>
        <taxon>Pseudomonadota</taxon>
        <taxon>Alphaproteobacteria</taxon>
        <taxon>Rhodobacterales</taxon>
        <taxon>Paracoccaceae</taxon>
        <taxon>Pseudooceanicola</taxon>
    </lineage>
</organism>
<dbReference type="GO" id="GO:0005737">
    <property type="term" value="C:cytoplasm"/>
    <property type="evidence" value="ECO:0007669"/>
    <property type="project" value="UniProtKB-SubCell"/>
</dbReference>
<sequence length="170" mass="18075">MIETVIEDPRWAAADLEQLADTAAAATLAHLGIDAEACEVTLLACDDARIAELNADFRGKPQPTNVLSWPEAELAAPQPGRPPARPEPDVTGTLSLGDIAIAYDTCAREAAAAGKPFSDHVTHLIVHGMLHLLGYDHIRDADATLMEGLEVTILGRLGLTDPYTDVTDES</sequence>
<comment type="cofactor">
    <cofactor evidence="7">
        <name>Zn(2+)</name>
        <dbReference type="ChEBI" id="CHEBI:29105"/>
    </cofactor>
    <text evidence="7">Binds 1 zinc ion.</text>
</comment>
<evidence type="ECO:0000256" key="5">
    <source>
        <dbReference type="ARBA" id="ARBA00022801"/>
    </source>
</evidence>
<keyword evidence="6 7" id="KW-0862">Zinc</keyword>
<keyword evidence="7" id="KW-0690">Ribosome biogenesis</keyword>
<name>A0A2M8J1K7_9RHOB</name>
<comment type="caution">
    <text evidence="8">The sequence shown here is derived from an EMBL/GenBank/DDBJ whole genome shotgun (WGS) entry which is preliminary data.</text>
</comment>
<evidence type="ECO:0000313" key="8">
    <source>
        <dbReference type="EMBL" id="PJE36666.1"/>
    </source>
</evidence>
<dbReference type="Gene3D" id="3.40.390.30">
    <property type="entry name" value="Metalloproteases ('zincins'), catalytic domain"/>
    <property type="match status" value="1"/>
</dbReference>
<dbReference type="GO" id="GO:0004521">
    <property type="term" value="F:RNA endonuclease activity"/>
    <property type="evidence" value="ECO:0007669"/>
    <property type="project" value="UniProtKB-UniRule"/>
</dbReference>
<protein>
    <recommendedName>
        <fullName evidence="7">Endoribonuclease YbeY</fullName>
        <ecNumber evidence="7">3.1.-.-</ecNumber>
    </recommendedName>
</protein>
<comment type="subcellular location">
    <subcellularLocation>
        <location evidence="7">Cytoplasm</location>
    </subcellularLocation>
</comment>
<dbReference type="GO" id="GO:0004222">
    <property type="term" value="F:metalloendopeptidase activity"/>
    <property type="evidence" value="ECO:0007669"/>
    <property type="project" value="InterPro"/>
</dbReference>
<dbReference type="AlphaFoldDB" id="A0A2M8J1K7"/>
<reference evidence="8 9" key="1">
    <citation type="journal article" date="2018" name="Int. J. Syst. Evol. Microbiol.">
        <title>Pseudooceanicola lipolyticus sp. nov., a marine alphaproteobacterium, reclassification of Oceanicola flagellatus as Pseudooceanicola flagellatus comb. nov. and emended description of the genus Pseudooceanicola.</title>
        <authorList>
            <person name="Huang M.-M."/>
            <person name="Guo L.-L."/>
            <person name="Wu Y.-H."/>
            <person name="Lai Q.-L."/>
            <person name="Shao Z.-Z."/>
            <person name="Wang C.-S."/>
            <person name="Wu M."/>
            <person name="Xu X.-W."/>
        </authorList>
    </citation>
    <scope>NUCLEOTIDE SEQUENCE [LARGE SCALE GENOMIC DNA]</scope>
    <source>
        <strain evidence="8 9">157</strain>
    </source>
</reference>
<dbReference type="OrthoDB" id="9807740at2"/>
<evidence type="ECO:0000256" key="4">
    <source>
        <dbReference type="ARBA" id="ARBA00022759"/>
    </source>
</evidence>
<comment type="function">
    <text evidence="7">Single strand-specific metallo-endoribonuclease involved in late-stage 70S ribosome quality control and in maturation of the 3' terminus of the 16S rRNA.</text>
</comment>
<feature type="binding site" evidence="7">
    <location>
        <position position="127"/>
    </location>
    <ligand>
        <name>Zn(2+)</name>
        <dbReference type="ChEBI" id="CHEBI:29105"/>
        <note>catalytic</note>
    </ligand>
</feature>
<comment type="similarity">
    <text evidence="1 7">Belongs to the endoribonuclease YbeY family.</text>
</comment>
<dbReference type="EMBL" id="PGTB01000034">
    <property type="protein sequence ID" value="PJE36666.1"/>
    <property type="molecule type" value="Genomic_DNA"/>
</dbReference>
<keyword evidence="7" id="KW-0698">rRNA processing</keyword>
<dbReference type="PROSITE" id="PS01306">
    <property type="entry name" value="UPF0054"/>
    <property type="match status" value="1"/>
</dbReference>
<gene>
    <name evidence="7 8" type="primary">ybeY</name>
    <name evidence="8" type="ORF">CVM52_10775</name>
</gene>
<dbReference type="SUPFAM" id="SSF55486">
    <property type="entry name" value="Metalloproteases ('zincins'), catalytic domain"/>
    <property type="match status" value="1"/>
</dbReference>
<evidence type="ECO:0000313" key="9">
    <source>
        <dbReference type="Proteomes" id="UP000231553"/>
    </source>
</evidence>
<dbReference type="PANTHER" id="PTHR46986:SF1">
    <property type="entry name" value="ENDORIBONUCLEASE YBEY, CHLOROPLASTIC"/>
    <property type="match status" value="1"/>
</dbReference>
<dbReference type="Proteomes" id="UP000231553">
    <property type="component" value="Unassembled WGS sequence"/>
</dbReference>
<dbReference type="RefSeq" id="WP_100162516.1">
    <property type="nucleotide sequence ID" value="NZ_PGTB01000034.1"/>
</dbReference>
<keyword evidence="5 7" id="KW-0378">Hydrolase</keyword>
<keyword evidence="9" id="KW-1185">Reference proteome</keyword>
<dbReference type="InterPro" id="IPR020549">
    <property type="entry name" value="YbeY_CS"/>
</dbReference>
<proteinExistence type="inferred from homology"/>
<dbReference type="InterPro" id="IPR002036">
    <property type="entry name" value="YbeY"/>
</dbReference>
<evidence type="ECO:0000256" key="6">
    <source>
        <dbReference type="ARBA" id="ARBA00022833"/>
    </source>
</evidence>
<accession>A0A2M8J1K7</accession>
<dbReference type="HAMAP" id="MF_00009">
    <property type="entry name" value="Endoribonucl_YbeY"/>
    <property type="match status" value="1"/>
</dbReference>
<feature type="binding site" evidence="7">
    <location>
        <position position="131"/>
    </location>
    <ligand>
        <name>Zn(2+)</name>
        <dbReference type="ChEBI" id="CHEBI:29105"/>
        <note>catalytic</note>
    </ligand>
</feature>
<keyword evidence="7" id="KW-0963">Cytoplasm</keyword>
<dbReference type="InterPro" id="IPR023091">
    <property type="entry name" value="MetalPrtase_cat_dom_sf_prd"/>
</dbReference>
<keyword evidence="3 7" id="KW-0479">Metal-binding</keyword>
<dbReference type="GO" id="GO:0008270">
    <property type="term" value="F:zinc ion binding"/>
    <property type="evidence" value="ECO:0007669"/>
    <property type="project" value="UniProtKB-UniRule"/>
</dbReference>
<dbReference type="EC" id="3.1.-.-" evidence="7"/>